<name>A0A9Q0XR77_9SAUR</name>
<dbReference type="EMBL" id="JAPFRF010000009">
    <property type="protein sequence ID" value="KAJ7322544.1"/>
    <property type="molecule type" value="Genomic_DNA"/>
</dbReference>
<dbReference type="SUPFAM" id="SSF53300">
    <property type="entry name" value="vWA-like"/>
    <property type="match status" value="2"/>
</dbReference>
<gene>
    <name evidence="3" type="ORF">JRQ81_018831</name>
</gene>
<evidence type="ECO:0000256" key="1">
    <source>
        <dbReference type="SAM" id="MobiDB-lite"/>
    </source>
</evidence>
<proteinExistence type="predicted"/>
<feature type="compositionally biased region" description="Basic and acidic residues" evidence="1">
    <location>
        <begin position="15"/>
        <end position="24"/>
    </location>
</feature>
<evidence type="ECO:0000313" key="3">
    <source>
        <dbReference type="EMBL" id="KAJ7322544.1"/>
    </source>
</evidence>
<feature type="domain" description="VWFA" evidence="2">
    <location>
        <begin position="289"/>
        <end position="486"/>
    </location>
</feature>
<dbReference type="PROSITE" id="PS50234">
    <property type="entry name" value="VWFA"/>
    <property type="match status" value="2"/>
</dbReference>
<feature type="domain" description="VWFA" evidence="2">
    <location>
        <begin position="82"/>
        <end position="261"/>
    </location>
</feature>
<evidence type="ECO:0000313" key="4">
    <source>
        <dbReference type="Proteomes" id="UP001142489"/>
    </source>
</evidence>
<evidence type="ECO:0000259" key="2">
    <source>
        <dbReference type="PROSITE" id="PS50234"/>
    </source>
</evidence>
<protein>
    <recommendedName>
        <fullName evidence="2">VWFA domain-containing protein</fullName>
    </recommendedName>
</protein>
<dbReference type="Gene3D" id="3.40.50.410">
    <property type="entry name" value="von Willebrand factor, type A domain"/>
    <property type="match status" value="2"/>
</dbReference>
<dbReference type="InterPro" id="IPR050525">
    <property type="entry name" value="ECM_Assembly_Org"/>
</dbReference>
<feature type="region of interest" description="Disordered" evidence="1">
    <location>
        <begin position="1"/>
        <end position="45"/>
    </location>
</feature>
<dbReference type="FunFam" id="3.40.50.410:FF:000021">
    <property type="entry name" value="Collagen, type VI, alpha 3"/>
    <property type="match status" value="1"/>
</dbReference>
<feature type="non-terminal residue" evidence="3">
    <location>
        <position position="1"/>
    </location>
</feature>
<sequence length="524" mass="58226">GIPGVDDNLAGPRGLEGERGEKGPEGTTGLKGTPGDHGPLGHRGIKGAKGGAALSPCQLIAYIREHSPCYEGTPECPVYLTELVFALDVSQDTTLSLFQHMKKIVIETVNGIKIRESNCPVGARVALVSYSSDTHYLIRFSDFRSKSRLLRAVNALSYPRSTSRRDLGGSMRFVARNVFKRTLQGDNVRKVAVFFSNGPSVDPVSINTAILEFSALDIVPAVIVFNNIMDINQSFAVDDSGQFQVIAFPSEGDYTPFLQRLRMCTLCYDKCKPDVACAKRTSPREAYMDAVFILDTSRKMNPRDCEKIKGLLNDVLDHFDISSEPATSSVGDRVALVSHAPPAFQPRLQKLPVKKEFDLVTYRETEVMKKHIQESVQQLGGLSAIGHAIQWTINNIFSKAPSPRRHKILTVISAGETSPWDKELLKKVSLRAKCQGYVLLVLSLGPTYDHTELEDLASRPLEQHLIQLGRIHKPDLKYAQMFLKAFLRLLRNKINDYPPAELKAKCDKIMNQKTRYVSRSLSLV</sequence>
<dbReference type="Pfam" id="PF00092">
    <property type="entry name" value="VWA"/>
    <property type="match status" value="2"/>
</dbReference>
<dbReference type="OrthoDB" id="4473401at2759"/>
<accession>A0A9Q0XR77</accession>
<dbReference type="CDD" id="cd01450">
    <property type="entry name" value="vWFA_subfamily_ECM"/>
    <property type="match status" value="2"/>
</dbReference>
<dbReference type="SMART" id="SM00327">
    <property type="entry name" value="VWA"/>
    <property type="match status" value="2"/>
</dbReference>
<dbReference type="InterPro" id="IPR002035">
    <property type="entry name" value="VWF_A"/>
</dbReference>
<dbReference type="FunFam" id="3.40.50.410:FF:000016">
    <property type="entry name" value="Collagen type VI alpha 3 chain"/>
    <property type="match status" value="1"/>
</dbReference>
<dbReference type="InterPro" id="IPR036465">
    <property type="entry name" value="vWFA_dom_sf"/>
</dbReference>
<dbReference type="PANTHER" id="PTHR24020:SF87">
    <property type="entry name" value="COLLAGEN ALPHA-1(VI) CHAIN-LIKE"/>
    <property type="match status" value="1"/>
</dbReference>
<organism evidence="3 4">
    <name type="scientific">Phrynocephalus forsythii</name>
    <dbReference type="NCBI Taxonomy" id="171643"/>
    <lineage>
        <taxon>Eukaryota</taxon>
        <taxon>Metazoa</taxon>
        <taxon>Chordata</taxon>
        <taxon>Craniata</taxon>
        <taxon>Vertebrata</taxon>
        <taxon>Euteleostomi</taxon>
        <taxon>Lepidosauria</taxon>
        <taxon>Squamata</taxon>
        <taxon>Bifurcata</taxon>
        <taxon>Unidentata</taxon>
        <taxon>Episquamata</taxon>
        <taxon>Toxicofera</taxon>
        <taxon>Iguania</taxon>
        <taxon>Acrodonta</taxon>
        <taxon>Agamidae</taxon>
        <taxon>Agaminae</taxon>
        <taxon>Phrynocephalus</taxon>
    </lineage>
</organism>
<keyword evidence="4" id="KW-1185">Reference proteome</keyword>
<comment type="caution">
    <text evidence="3">The sequence shown here is derived from an EMBL/GenBank/DDBJ whole genome shotgun (WGS) entry which is preliminary data.</text>
</comment>
<reference evidence="3" key="1">
    <citation type="journal article" date="2023" name="DNA Res.">
        <title>Chromosome-level genome assembly of Phrynocephalus forsythii using third-generation DNA sequencing and Hi-C analysis.</title>
        <authorList>
            <person name="Qi Y."/>
            <person name="Zhao W."/>
            <person name="Zhao Y."/>
            <person name="Niu C."/>
            <person name="Cao S."/>
            <person name="Zhang Y."/>
        </authorList>
    </citation>
    <scope>NUCLEOTIDE SEQUENCE</scope>
    <source>
        <tissue evidence="3">Muscle</tissue>
    </source>
</reference>
<dbReference type="PANTHER" id="PTHR24020">
    <property type="entry name" value="COLLAGEN ALPHA"/>
    <property type="match status" value="1"/>
</dbReference>
<dbReference type="AlphaFoldDB" id="A0A9Q0XR77"/>
<dbReference type="Proteomes" id="UP001142489">
    <property type="component" value="Unassembled WGS sequence"/>
</dbReference>